<protein>
    <recommendedName>
        <fullName evidence="4">2TM domain-containing protein</fullName>
    </recommendedName>
</protein>
<sequence length="127" mass="15508">MWQTIKGILAIYKRELMYERKLYENRVLNDIDVAHLTERLRFAKSQRYMNWFFSLLMIALVFNQCYEAYTLWDRAWYFSVIIWAVCIGCIYVGFMHFKLSENQTEKIKMYQGFLDNNPRELTCKTQK</sequence>
<accession>A0ABX3FFJ9</accession>
<feature type="transmembrane region" description="Helical" evidence="1">
    <location>
        <begin position="48"/>
        <end position="69"/>
    </location>
</feature>
<name>A0ABX3FFJ9_9VIBR</name>
<keyword evidence="1" id="KW-0812">Transmembrane</keyword>
<evidence type="ECO:0000256" key="1">
    <source>
        <dbReference type="SAM" id="Phobius"/>
    </source>
</evidence>
<organism evidence="2 3">
    <name type="scientific">Vibrio panuliri</name>
    <dbReference type="NCBI Taxonomy" id="1381081"/>
    <lineage>
        <taxon>Bacteria</taxon>
        <taxon>Pseudomonadati</taxon>
        <taxon>Pseudomonadota</taxon>
        <taxon>Gammaproteobacteria</taxon>
        <taxon>Vibrionales</taxon>
        <taxon>Vibrionaceae</taxon>
        <taxon>Vibrio</taxon>
    </lineage>
</organism>
<keyword evidence="1" id="KW-0472">Membrane</keyword>
<comment type="caution">
    <text evidence="2">The sequence shown here is derived from an EMBL/GenBank/DDBJ whole genome shotgun (WGS) entry which is preliminary data.</text>
</comment>
<dbReference type="Proteomes" id="UP000186039">
    <property type="component" value="Unassembled WGS sequence"/>
</dbReference>
<evidence type="ECO:0008006" key="4">
    <source>
        <dbReference type="Google" id="ProtNLM"/>
    </source>
</evidence>
<evidence type="ECO:0000313" key="2">
    <source>
        <dbReference type="EMBL" id="OLQ91676.1"/>
    </source>
</evidence>
<reference evidence="2 3" key="1">
    <citation type="submission" date="2016-09" db="EMBL/GenBank/DDBJ databases">
        <title>Genomic Taxonomy of the Vibrionaceae.</title>
        <authorList>
            <person name="Gonzalez-Castillo A."/>
            <person name="Gomez-Gil B."/>
            <person name="Enciso-Ibarra K."/>
        </authorList>
    </citation>
    <scope>NUCLEOTIDE SEQUENCE [LARGE SCALE GENOMIC DNA]</scope>
    <source>
        <strain evidence="2 3">CAIM 1902</strain>
    </source>
</reference>
<dbReference type="EMBL" id="MJMH01000172">
    <property type="protein sequence ID" value="OLQ91676.1"/>
    <property type="molecule type" value="Genomic_DNA"/>
</dbReference>
<gene>
    <name evidence="2" type="ORF">BIY20_09745</name>
</gene>
<evidence type="ECO:0000313" key="3">
    <source>
        <dbReference type="Proteomes" id="UP000186039"/>
    </source>
</evidence>
<keyword evidence="3" id="KW-1185">Reference proteome</keyword>
<proteinExistence type="predicted"/>
<keyword evidence="1" id="KW-1133">Transmembrane helix</keyword>
<feature type="transmembrane region" description="Helical" evidence="1">
    <location>
        <begin position="75"/>
        <end position="94"/>
    </location>
</feature>